<keyword evidence="4" id="KW-0611">Plant defense</keyword>
<evidence type="ECO:0000259" key="8">
    <source>
        <dbReference type="Pfam" id="PF18052"/>
    </source>
</evidence>
<dbReference type="InterPro" id="IPR041118">
    <property type="entry name" value="Rx_N"/>
</dbReference>
<dbReference type="InterPro" id="IPR056789">
    <property type="entry name" value="LRR_R13L1-DRL21"/>
</dbReference>
<dbReference type="GO" id="GO:0051707">
    <property type="term" value="P:response to other organism"/>
    <property type="evidence" value="ECO:0007669"/>
    <property type="project" value="UniProtKB-ARBA"/>
</dbReference>
<dbReference type="PANTHER" id="PTHR36766">
    <property type="entry name" value="PLANT BROAD-SPECTRUM MILDEW RESISTANCE PROTEIN RPW8"/>
    <property type="match status" value="1"/>
</dbReference>
<evidence type="ECO:0000313" key="13">
    <source>
        <dbReference type="Proteomes" id="UP001457282"/>
    </source>
</evidence>
<dbReference type="Gene3D" id="1.10.8.430">
    <property type="entry name" value="Helical domain of apoptotic protease-activating factors"/>
    <property type="match status" value="1"/>
</dbReference>
<comment type="caution">
    <text evidence="12">The sequence shown here is derived from an EMBL/GenBank/DDBJ whole genome shotgun (WGS) entry which is preliminary data.</text>
</comment>
<evidence type="ECO:0000259" key="7">
    <source>
        <dbReference type="Pfam" id="PF00931"/>
    </source>
</evidence>
<dbReference type="GO" id="GO:0005524">
    <property type="term" value="F:ATP binding"/>
    <property type="evidence" value="ECO:0007669"/>
    <property type="project" value="UniProtKB-KW"/>
</dbReference>
<evidence type="ECO:0000256" key="3">
    <source>
        <dbReference type="ARBA" id="ARBA00022741"/>
    </source>
</evidence>
<feature type="domain" description="Disease resistance protein winged helix" evidence="10">
    <location>
        <begin position="433"/>
        <end position="501"/>
    </location>
</feature>
<dbReference type="InterPro" id="IPR036388">
    <property type="entry name" value="WH-like_DNA-bd_sf"/>
</dbReference>
<keyword evidence="5" id="KW-0067">ATP-binding</keyword>
<dbReference type="Pfam" id="PF23247">
    <property type="entry name" value="LRR_RPS2"/>
    <property type="match status" value="1"/>
</dbReference>
<evidence type="ECO:0000259" key="11">
    <source>
        <dbReference type="Pfam" id="PF25019"/>
    </source>
</evidence>
<dbReference type="InterPro" id="IPR057135">
    <property type="entry name" value="At4g27190-like_LRR"/>
</dbReference>
<name>A0AAW1XU24_RUBAR</name>
<dbReference type="GO" id="GO:0043531">
    <property type="term" value="F:ADP binding"/>
    <property type="evidence" value="ECO:0007669"/>
    <property type="project" value="InterPro"/>
</dbReference>
<keyword evidence="1" id="KW-0433">Leucine-rich repeat</keyword>
<dbReference type="EMBL" id="JBEDUW010000003">
    <property type="protein sequence ID" value="KAK9939535.1"/>
    <property type="molecule type" value="Genomic_DNA"/>
</dbReference>
<evidence type="ECO:0000256" key="5">
    <source>
        <dbReference type="ARBA" id="ARBA00022840"/>
    </source>
</evidence>
<dbReference type="Proteomes" id="UP001457282">
    <property type="component" value="Unassembled WGS sequence"/>
</dbReference>
<keyword evidence="6" id="KW-0175">Coiled coil</keyword>
<evidence type="ECO:0000256" key="6">
    <source>
        <dbReference type="SAM" id="Coils"/>
    </source>
</evidence>
<dbReference type="InterPro" id="IPR058922">
    <property type="entry name" value="WHD_DRP"/>
</dbReference>
<dbReference type="GO" id="GO:0006952">
    <property type="term" value="P:defense response"/>
    <property type="evidence" value="ECO:0007669"/>
    <property type="project" value="UniProtKB-KW"/>
</dbReference>
<feature type="domain" description="Disease resistance N-terminal" evidence="8">
    <location>
        <begin position="9"/>
        <end position="99"/>
    </location>
</feature>
<evidence type="ECO:0000256" key="2">
    <source>
        <dbReference type="ARBA" id="ARBA00022737"/>
    </source>
</evidence>
<dbReference type="InterPro" id="IPR027417">
    <property type="entry name" value="P-loop_NTPase"/>
</dbReference>
<dbReference type="Gene3D" id="3.80.10.10">
    <property type="entry name" value="Ribonuclease Inhibitor"/>
    <property type="match status" value="4"/>
</dbReference>
<feature type="coiled-coil region" evidence="6">
    <location>
        <begin position="37"/>
        <end position="64"/>
    </location>
</feature>
<keyword evidence="13" id="KW-1185">Reference proteome</keyword>
<evidence type="ECO:0000313" key="12">
    <source>
        <dbReference type="EMBL" id="KAK9939535.1"/>
    </source>
</evidence>
<protein>
    <submittedName>
        <fullName evidence="12">Uncharacterized protein</fullName>
    </submittedName>
</protein>
<dbReference type="FunFam" id="1.10.10.10:FF:000322">
    <property type="entry name" value="Probable disease resistance protein At1g63360"/>
    <property type="match status" value="1"/>
</dbReference>
<dbReference type="InterPro" id="IPR002182">
    <property type="entry name" value="NB-ARC"/>
</dbReference>
<dbReference type="PRINTS" id="PR00364">
    <property type="entry name" value="DISEASERSIST"/>
</dbReference>
<dbReference type="Gene3D" id="3.40.50.300">
    <property type="entry name" value="P-loop containing nucleotide triphosphate hydrolases"/>
    <property type="match status" value="1"/>
</dbReference>
<dbReference type="Pfam" id="PF23559">
    <property type="entry name" value="WHD_DRP"/>
    <property type="match status" value="1"/>
</dbReference>
<evidence type="ECO:0000259" key="9">
    <source>
        <dbReference type="Pfam" id="PF23247"/>
    </source>
</evidence>
<accession>A0AAW1XU24</accession>
<keyword evidence="2" id="KW-0677">Repeat</keyword>
<sequence>MGEAVLGAFISVLLEKLSHPDVLNYFGRLKKVNQKKLEKWTTTLREIEEVLDDAEEKRLTKQQGVISWLDDLRDLAYDVEDVLDKFLTEMLRRRLKQQQWATTGKLWGPFSKVQFNFDMNSKIKELNDRLLEICQRKDRFGLRKIGTSSTKEGKIQIPPSSCQPVGPVIGREEDKRKIVEFLSKEEPSSDIKFHVVAIVGMPGVGKTTLAGDVFNDAATQQFYPKGWVSVSDDFDIVRLTKEILEYVTSQPCYLESFSKTQDELRDILRGKKFLIVLDDVWVKHDYDLHDLWTRLQSPFHVGAPGSKIVVTTRDGKVATIMRASHIYSLECVSEDHCFEIFEQHAFRNRINSDRPPNFEELKTKIAGKCGGLPLAARTLGGILCYKDLHEWEDLLENKLWSLFDETNILSVLKISYHYLPSKLKRCFAYCSVLPHDYEFEEKQLILLWMAEGLIQPQPGKTKQMEDCGHEYFQELFFRSLFQRSSRNSSKYVMHDLVTDMAQWAAGEICFRLDDKPEDNSMLRNSPKARHLSYIYGKYDGVDRFETIFEVIQLRTFLPLSLSNSSLWNRNYLTRKVTYELLPKQQYARVLSLNGYTITELPDSIGKLKHLRYLDLSHTEITSLPESTSNLCNLQTLLLEGCSKLKALPKNMRNLINLRHLKNSGVPLLEAMPAQLGRLTNMQSLSNFAVGKGNGSGVREIGPLLHLQGTLHLSRLENVIGVGDASSANLKGKERLEALLLEWSDSSVSIEIAAVILDMLQPHRNLKELTISGYAGLKFSTWLGDPSFSNMVVVRLVGCNHCQFLPPFGQLPCLKELHIKEMDAVESVGPEFYGEGSSTFPALETLTFESMKNWKEWLSHNQDKGIGVFSCLKMLSIKECPKLEGRLPESSDSLAKLEISNCQELVISLSNYEQLHELTIHCCKGVAHMNAVGLTKVKVLLESIAFSNVSEFRIQSGEFVKGLSNVKELRITGCEELTASFQNEDRLLQHLISLRRLEIEDNLTLVEEVGKEAEELPQSQMLACKLEYLKLKNCGSLLKVPEGLHHLTFLQELCIYSCSTLESFLDIGLPHSLKIMNISNCKSLMHVARYQIPPSLRRLSIGDCGNLKSLIEKEEEGCVLSSSFDCLEYLSIWNCSSLMSLSFKGKFTRALKQLIIWRCQQLESIPDKFHESSCLEQLCIDCSNLKFLPESLCYLTNIESSPRLGACVSAGLALSRRAPSKSNLRKISIGYSVKLEVRFNMHNLNSLQELSFTYFEGLTSFLEAGEGFPPNLISLRIRGIKSCKALLKSGGFLRLTSLRELQLEGSEDPELVSFPPADTLPKSLIQLDIDGFPDLKKLSNGFQFLTSLEWLQLWKCQKLESLPEEGLPHSLTQLWIHGCPLLTERCKPVGKDDIGPK</sequence>
<dbReference type="InterPro" id="IPR032675">
    <property type="entry name" value="LRR_dom_sf"/>
</dbReference>
<evidence type="ECO:0000259" key="10">
    <source>
        <dbReference type="Pfam" id="PF23559"/>
    </source>
</evidence>
<dbReference type="SUPFAM" id="SSF52058">
    <property type="entry name" value="L domain-like"/>
    <property type="match status" value="3"/>
</dbReference>
<evidence type="ECO:0000256" key="1">
    <source>
        <dbReference type="ARBA" id="ARBA00022614"/>
    </source>
</evidence>
<keyword evidence="3" id="KW-0547">Nucleotide-binding</keyword>
<dbReference type="Pfam" id="PF25019">
    <property type="entry name" value="LRR_R13L1-DRL21"/>
    <property type="match status" value="1"/>
</dbReference>
<reference evidence="12 13" key="1">
    <citation type="journal article" date="2023" name="G3 (Bethesda)">
        <title>A chromosome-length genome assembly and annotation of blackberry (Rubus argutus, cv. 'Hillquist').</title>
        <authorList>
            <person name="Bruna T."/>
            <person name="Aryal R."/>
            <person name="Dudchenko O."/>
            <person name="Sargent D.J."/>
            <person name="Mead D."/>
            <person name="Buti M."/>
            <person name="Cavallini A."/>
            <person name="Hytonen T."/>
            <person name="Andres J."/>
            <person name="Pham M."/>
            <person name="Weisz D."/>
            <person name="Mascagni F."/>
            <person name="Usai G."/>
            <person name="Natali L."/>
            <person name="Bassil N."/>
            <person name="Fernandez G.E."/>
            <person name="Lomsadze A."/>
            <person name="Armour M."/>
            <person name="Olukolu B."/>
            <person name="Poorten T."/>
            <person name="Britton C."/>
            <person name="Davik J."/>
            <person name="Ashrafi H."/>
            <person name="Aiden E.L."/>
            <person name="Borodovsky M."/>
            <person name="Worthington M."/>
        </authorList>
    </citation>
    <scope>NUCLEOTIDE SEQUENCE [LARGE SCALE GENOMIC DNA]</scope>
    <source>
        <strain evidence="12">PI 553951</strain>
    </source>
</reference>
<dbReference type="Gene3D" id="1.10.10.10">
    <property type="entry name" value="Winged helix-like DNA-binding domain superfamily/Winged helix DNA-binding domain"/>
    <property type="match status" value="1"/>
</dbReference>
<proteinExistence type="predicted"/>
<dbReference type="Pfam" id="PF13855">
    <property type="entry name" value="LRR_8"/>
    <property type="match status" value="1"/>
</dbReference>
<feature type="domain" description="R13L1/DRL21-like LRR repeat region" evidence="11">
    <location>
        <begin position="699"/>
        <end position="821"/>
    </location>
</feature>
<feature type="domain" description="NB-ARC" evidence="7">
    <location>
        <begin position="172"/>
        <end position="349"/>
    </location>
</feature>
<dbReference type="PANTHER" id="PTHR36766:SF51">
    <property type="entry name" value="DISEASE RESISTANCE RPP13-LIKE PROTEIN 1"/>
    <property type="match status" value="1"/>
</dbReference>
<dbReference type="InterPro" id="IPR042197">
    <property type="entry name" value="Apaf_helical"/>
</dbReference>
<dbReference type="PROSITE" id="PS51450">
    <property type="entry name" value="LRR"/>
    <property type="match status" value="1"/>
</dbReference>
<dbReference type="Pfam" id="PF18052">
    <property type="entry name" value="Rx_N"/>
    <property type="match status" value="1"/>
</dbReference>
<dbReference type="SUPFAM" id="SSF52540">
    <property type="entry name" value="P-loop containing nucleoside triphosphate hydrolases"/>
    <property type="match status" value="1"/>
</dbReference>
<evidence type="ECO:0000256" key="4">
    <source>
        <dbReference type="ARBA" id="ARBA00022821"/>
    </source>
</evidence>
<dbReference type="Pfam" id="PF00931">
    <property type="entry name" value="NB-ARC"/>
    <property type="match status" value="1"/>
</dbReference>
<organism evidence="12 13">
    <name type="scientific">Rubus argutus</name>
    <name type="common">Southern blackberry</name>
    <dbReference type="NCBI Taxonomy" id="59490"/>
    <lineage>
        <taxon>Eukaryota</taxon>
        <taxon>Viridiplantae</taxon>
        <taxon>Streptophyta</taxon>
        <taxon>Embryophyta</taxon>
        <taxon>Tracheophyta</taxon>
        <taxon>Spermatophyta</taxon>
        <taxon>Magnoliopsida</taxon>
        <taxon>eudicotyledons</taxon>
        <taxon>Gunneridae</taxon>
        <taxon>Pentapetalae</taxon>
        <taxon>rosids</taxon>
        <taxon>fabids</taxon>
        <taxon>Rosales</taxon>
        <taxon>Rosaceae</taxon>
        <taxon>Rosoideae</taxon>
        <taxon>Rosoideae incertae sedis</taxon>
        <taxon>Rubus</taxon>
    </lineage>
</organism>
<feature type="domain" description="Disease resistance protein At4g27190-like leucine-rich repeats" evidence="9">
    <location>
        <begin position="1014"/>
        <end position="1158"/>
    </location>
</feature>
<dbReference type="Gene3D" id="1.20.5.4130">
    <property type="match status" value="1"/>
</dbReference>
<gene>
    <name evidence="12" type="ORF">M0R45_016229</name>
</gene>
<dbReference type="InterPro" id="IPR001611">
    <property type="entry name" value="Leu-rich_rpt"/>
</dbReference>